<dbReference type="EMBL" id="MPUH01000057">
    <property type="protein sequence ID" value="OMJ92679.1"/>
    <property type="molecule type" value="Genomic_DNA"/>
</dbReference>
<organism evidence="1 2">
    <name type="scientific">Stentor coeruleus</name>
    <dbReference type="NCBI Taxonomy" id="5963"/>
    <lineage>
        <taxon>Eukaryota</taxon>
        <taxon>Sar</taxon>
        <taxon>Alveolata</taxon>
        <taxon>Ciliophora</taxon>
        <taxon>Postciliodesmatophora</taxon>
        <taxon>Heterotrichea</taxon>
        <taxon>Heterotrichida</taxon>
        <taxon>Stentoridae</taxon>
        <taxon>Stentor</taxon>
    </lineage>
</organism>
<keyword evidence="2" id="KW-1185">Reference proteome</keyword>
<dbReference type="Proteomes" id="UP000187209">
    <property type="component" value="Unassembled WGS sequence"/>
</dbReference>
<protein>
    <submittedName>
        <fullName evidence="1">Uncharacterized protein</fullName>
    </submittedName>
</protein>
<evidence type="ECO:0000313" key="1">
    <source>
        <dbReference type="EMBL" id="OMJ92679.1"/>
    </source>
</evidence>
<gene>
    <name evidence="1" type="ORF">SteCoe_4558</name>
</gene>
<name>A0A1R2CUH4_9CILI</name>
<comment type="caution">
    <text evidence="1">The sequence shown here is derived from an EMBL/GenBank/DDBJ whole genome shotgun (WGS) entry which is preliminary data.</text>
</comment>
<sequence length="367" mass="42922">MNKTTDFQPFVKGSKIAQPPKIRKQSSMNLAESRTINSSFRSDQKSMPTCLPIARRLSVKPHLGKKNLSEKKLIKFGNTLIQTYEDPPFLAKKTYHNERLYWKKRCSGALPLLIIIFEGVVGAYFKANLWKDNKPSFVLRENFFSSILRLKKDYYIVLVSTYSRNVTKEIMQIIEKKANNFDAIYIQRHRKWHARHVHDITAILEDFKVKDKSWVMAVSAIGIDVSEIKERQELQLIYDDSMSNNKKYLCYYAPTCEKDAPVTLLVPHIRLLNKIAHFTEIANFLMKFKKLGCNFFEAFERYSASEKLKVFLKEHPYLQSPTIAGWPFHRFVYLTNDSFPVLKPSSSDYKVRIRKANIKFIDLINNK</sequence>
<proteinExistence type="predicted"/>
<dbReference type="OrthoDB" id="313156at2759"/>
<dbReference type="AlphaFoldDB" id="A0A1R2CUH4"/>
<reference evidence="1 2" key="1">
    <citation type="submission" date="2016-11" db="EMBL/GenBank/DDBJ databases">
        <title>The macronuclear genome of Stentor coeruleus: a giant cell with tiny introns.</title>
        <authorList>
            <person name="Slabodnick M."/>
            <person name="Ruby J.G."/>
            <person name="Reiff S.B."/>
            <person name="Swart E.C."/>
            <person name="Gosai S."/>
            <person name="Prabakaran S."/>
            <person name="Witkowska E."/>
            <person name="Larue G.E."/>
            <person name="Fisher S."/>
            <person name="Freeman R.M."/>
            <person name="Gunawardena J."/>
            <person name="Chu W."/>
            <person name="Stover N.A."/>
            <person name="Gregory B.D."/>
            <person name="Nowacki M."/>
            <person name="Derisi J."/>
            <person name="Roy S.W."/>
            <person name="Marshall W.F."/>
            <person name="Sood P."/>
        </authorList>
    </citation>
    <scope>NUCLEOTIDE SEQUENCE [LARGE SCALE GENOMIC DNA]</scope>
    <source>
        <strain evidence="1">WM001</strain>
    </source>
</reference>
<evidence type="ECO:0000313" key="2">
    <source>
        <dbReference type="Proteomes" id="UP000187209"/>
    </source>
</evidence>
<accession>A0A1R2CUH4</accession>